<feature type="compositionally biased region" description="Pro residues" evidence="4">
    <location>
        <begin position="446"/>
        <end position="456"/>
    </location>
</feature>
<dbReference type="Gene3D" id="3.40.50.2000">
    <property type="entry name" value="Glycogen Phosphorylase B"/>
    <property type="match status" value="2"/>
</dbReference>
<dbReference type="AlphaFoldDB" id="A0A5A7NRS9"/>
<feature type="compositionally biased region" description="Gly residues" evidence="4">
    <location>
        <begin position="530"/>
        <end position="540"/>
    </location>
</feature>
<dbReference type="Proteomes" id="UP000325307">
    <property type="component" value="Unassembled WGS sequence"/>
</dbReference>
<proteinExistence type="inferred from homology"/>
<keyword evidence="7" id="KW-1185">Reference proteome</keyword>
<dbReference type="GO" id="GO:0016757">
    <property type="term" value="F:glycosyltransferase activity"/>
    <property type="evidence" value="ECO:0007669"/>
    <property type="project" value="UniProtKB-KW"/>
</dbReference>
<evidence type="ECO:0000256" key="1">
    <source>
        <dbReference type="ARBA" id="ARBA00009481"/>
    </source>
</evidence>
<evidence type="ECO:0000313" key="6">
    <source>
        <dbReference type="EMBL" id="GER22687.1"/>
    </source>
</evidence>
<dbReference type="InterPro" id="IPR028098">
    <property type="entry name" value="Glyco_trans_4-like_N"/>
</dbReference>
<sequence>MRKKTGPDGPLSIAMVGTRGVPAKYGGFETAVEEIGRRLVDRGHEVVVYCRGGDGLRMHRGMRRVELPALRTRSLETLSHTALSAAHQVFHAADAAIVFNAANAPWLPLLRAARIPVATHMDGLEWKRAKWGPVGKRYYRVCESLAVRWSDALIADARGIADYYRHEFDADTRLLTYGAPILPEGRFERLAELGLEPNGYHLLVARFEPENHVDLIVEGYVRSGSKVPLVAVGSCPYNSAYLQRVEAAAQGKVKFLGGVWDQELLDQLYGNARIYWHGHSVGGTNPSLLRAMGAGAAVNAFDVGFNREVLGGTGHYFTDPQDVAALVALADADPEAARERGRRTRDAAAAYDWDVVTDGYEQLSRDLVAGTARQSGGRRLHPARDLVAAGNSAWAGGILTPGQPVSAGPIAARTAEVPARRTRLVRGLRVGQAAGLGLLLPRRGPASPPHAAPWGPPRGGAPHPGRRATARMRTPTGKNAWRCGRMFSCARPADTVRPGVMAARRPLEPCSLGSNPRGGTEGVLRHPADGGNGVRAGGRLGRSDSSPGRSAKRSHGSAHLERGSRRRHRPRGRCRNPHEIGQAQDPPRDRGPFHGRPCAGRRPGP</sequence>
<dbReference type="PANTHER" id="PTHR12526">
    <property type="entry name" value="GLYCOSYLTRANSFERASE"/>
    <property type="match status" value="1"/>
</dbReference>
<dbReference type="SUPFAM" id="SSF53756">
    <property type="entry name" value="UDP-Glycosyltransferase/glycogen phosphorylase"/>
    <property type="match status" value="1"/>
</dbReference>
<name>A0A5A7NRS9_9MICC</name>
<evidence type="ECO:0000256" key="4">
    <source>
        <dbReference type="SAM" id="MobiDB-lite"/>
    </source>
</evidence>
<feature type="compositionally biased region" description="Basic residues" evidence="4">
    <location>
        <begin position="564"/>
        <end position="575"/>
    </location>
</feature>
<evidence type="ECO:0000259" key="5">
    <source>
        <dbReference type="Pfam" id="PF13579"/>
    </source>
</evidence>
<evidence type="ECO:0000313" key="7">
    <source>
        <dbReference type="Proteomes" id="UP000325307"/>
    </source>
</evidence>
<comment type="caution">
    <text evidence="6">The sequence shown here is derived from an EMBL/GenBank/DDBJ whole genome shotgun (WGS) entry which is preliminary data.</text>
</comment>
<dbReference type="Pfam" id="PF13692">
    <property type="entry name" value="Glyco_trans_1_4"/>
    <property type="match status" value="1"/>
</dbReference>
<feature type="region of interest" description="Disordered" evidence="4">
    <location>
        <begin position="506"/>
        <end position="605"/>
    </location>
</feature>
<feature type="domain" description="Glycosyltransferase subfamily 4-like N-terminal" evidence="5">
    <location>
        <begin position="26"/>
        <end position="166"/>
    </location>
</feature>
<gene>
    <name evidence="6" type="ORF">NCCP1664_11840</name>
</gene>
<keyword evidence="3" id="KW-0808">Transferase</keyword>
<keyword evidence="2" id="KW-0328">Glycosyltransferase</keyword>
<feature type="region of interest" description="Disordered" evidence="4">
    <location>
        <begin position="443"/>
        <end position="479"/>
    </location>
</feature>
<dbReference type="Pfam" id="PF13579">
    <property type="entry name" value="Glyco_trans_4_4"/>
    <property type="match status" value="1"/>
</dbReference>
<dbReference type="EMBL" id="BKDJ01000004">
    <property type="protein sequence ID" value="GER22687.1"/>
    <property type="molecule type" value="Genomic_DNA"/>
</dbReference>
<evidence type="ECO:0000256" key="2">
    <source>
        <dbReference type="ARBA" id="ARBA00022676"/>
    </source>
</evidence>
<protein>
    <recommendedName>
        <fullName evidence="5">Glycosyltransferase subfamily 4-like N-terminal domain-containing protein</fullName>
    </recommendedName>
</protein>
<accession>A0A5A7NRS9</accession>
<comment type="similarity">
    <text evidence="1">Belongs to the glycosyltransferase group 1 family. Glycosyltransferase 4 subfamily.</text>
</comment>
<organism evidence="6 7">
    <name type="scientific">Zafaria cholistanensis</name>
    <dbReference type="NCBI Taxonomy" id="1682741"/>
    <lineage>
        <taxon>Bacteria</taxon>
        <taxon>Bacillati</taxon>
        <taxon>Actinomycetota</taxon>
        <taxon>Actinomycetes</taxon>
        <taxon>Micrococcales</taxon>
        <taxon>Micrococcaceae</taxon>
        <taxon>Zafaria</taxon>
    </lineage>
</organism>
<evidence type="ECO:0000256" key="3">
    <source>
        <dbReference type="ARBA" id="ARBA00022679"/>
    </source>
</evidence>
<reference evidence="6 7" key="1">
    <citation type="submission" date="2019-09" db="EMBL/GenBank/DDBJ databases">
        <title>Arthrobacter zafarii sp. nov., a moderately thermotolerant and halotolerant actinobacterium isolated from Cholistan desert soil of Pakistan.</title>
        <authorList>
            <person name="Amin A."/>
            <person name="Ahmed I."/>
            <person name="Khalid N."/>
            <person name="Schumann P."/>
            <person name="Busse H.J."/>
            <person name="Khan I.U."/>
            <person name="Li S."/>
            <person name="Li W.J."/>
        </authorList>
    </citation>
    <scope>NUCLEOTIDE SEQUENCE [LARGE SCALE GENOMIC DNA]</scope>
    <source>
        <strain evidence="6 7">NCCP-1664</strain>
    </source>
</reference>
<dbReference type="PANTHER" id="PTHR12526:SF640">
    <property type="entry name" value="COLANIC ACID BIOSYNTHESIS GLYCOSYLTRANSFERASE WCAL-RELATED"/>
    <property type="match status" value="1"/>
</dbReference>